<reference evidence="2 3" key="1">
    <citation type="submission" date="2018-02" db="EMBL/GenBank/DDBJ databases">
        <title>Genomic Encyclopedia of Archaeal and Bacterial Type Strains, Phase II (KMG-II): from individual species to whole genera.</title>
        <authorList>
            <person name="Goeker M."/>
        </authorList>
    </citation>
    <scope>NUCLEOTIDE SEQUENCE [LARGE SCALE GENOMIC DNA]</scope>
    <source>
        <strain evidence="2 3">YU 961-1</strain>
    </source>
</reference>
<feature type="transmembrane region" description="Helical" evidence="1">
    <location>
        <begin position="121"/>
        <end position="140"/>
    </location>
</feature>
<keyword evidence="1" id="KW-0812">Transmembrane</keyword>
<evidence type="ECO:0000256" key="1">
    <source>
        <dbReference type="SAM" id="Phobius"/>
    </source>
</evidence>
<sequence length="182" mass="19775">MIGLIAACEVGFWVLLAAGLAARYLLRLRRVGAALLVATPVLDIVLLTAAVVDIGRGAQASTGHALGAAYLGFSVAFGHTVLRWADQRVAHRFAGGPPPWRPPGRGTGERVRYEWREWRKCLLACGVGIVVLALLSFVFGEPGRTEVLWQGWIPRLGTVALIWLAAGPVWTVMEYRKAVSHR</sequence>
<gene>
    <name evidence="2" type="ORF">CLV40_121108</name>
</gene>
<accession>A0A2S6GGA4</accession>
<dbReference type="EMBL" id="PTIX01000021">
    <property type="protein sequence ID" value="PPK64244.1"/>
    <property type="molecule type" value="Genomic_DNA"/>
</dbReference>
<dbReference type="AlphaFoldDB" id="A0A2S6GGA4"/>
<proteinExistence type="predicted"/>
<keyword evidence="1" id="KW-1133">Transmembrane helix</keyword>
<dbReference type="Proteomes" id="UP000239203">
    <property type="component" value="Unassembled WGS sequence"/>
</dbReference>
<name>A0A2S6GGA4_9PSEU</name>
<evidence type="ECO:0000313" key="3">
    <source>
        <dbReference type="Proteomes" id="UP000239203"/>
    </source>
</evidence>
<keyword evidence="1" id="KW-0472">Membrane</keyword>
<protein>
    <submittedName>
        <fullName evidence="2">Uncharacterized protein</fullName>
    </submittedName>
</protein>
<dbReference type="OrthoDB" id="2082317at2"/>
<comment type="caution">
    <text evidence="2">The sequence shown here is derived from an EMBL/GenBank/DDBJ whole genome shotgun (WGS) entry which is preliminary data.</text>
</comment>
<keyword evidence="3" id="KW-1185">Reference proteome</keyword>
<feature type="transmembrane region" description="Helical" evidence="1">
    <location>
        <begin position="31"/>
        <end position="52"/>
    </location>
</feature>
<organism evidence="2 3">
    <name type="scientific">Actinokineospora auranticolor</name>
    <dbReference type="NCBI Taxonomy" id="155976"/>
    <lineage>
        <taxon>Bacteria</taxon>
        <taxon>Bacillati</taxon>
        <taxon>Actinomycetota</taxon>
        <taxon>Actinomycetes</taxon>
        <taxon>Pseudonocardiales</taxon>
        <taxon>Pseudonocardiaceae</taxon>
        <taxon>Actinokineospora</taxon>
    </lineage>
</organism>
<dbReference type="RefSeq" id="WP_104482188.1">
    <property type="nucleotide sequence ID" value="NZ_CP154825.1"/>
</dbReference>
<evidence type="ECO:0000313" key="2">
    <source>
        <dbReference type="EMBL" id="PPK64244.1"/>
    </source>
</evidence>
<feature type="transmembrane region" description="Helical" evidence="1">
    <location>
        <begin position="152"/>
        <end position="173"/>
    </location>
</feature>